<feature type="domain" description="ACT" evidence="16">
    <location>
        <begin position="380"/>
        <end position="439"/>
    </location>
</feature>
<evidence type="ECO:0000256" key="13">
    <source>
        <dbReference type="PIRSR" id="PIRSR000726-1"/>
    </source>
</evidence>
<evidence type="ECO:0000256" key="14">
    <source>
        <dbReference type="RuleBase" id="RU003448"/>
    </source>
</evidence>
<feature type="binding site" evidence="13">
    <location>
        <begin position="6"/>
        <end position="9"/>
    </location>
    <ligand>
        <name>ATP</name>
        <dbReference type="ChEBI" id="CHEBI:30616"/>
    </ligand>
</feature>
<dbReference type="PANTHER" id="PTHR21499:SF67">
    <property type="entry name" value="ASPARTOKINASE 3"/>
    <property type="match status" value="1"/>
</dbReference>
<dbReference type="GO" id="GO:0019877">
    <property type="term" value="P:diaminopimelate biosynthetic process"/>
    <property type="evidence" value="ECO:0007669"/>
    <property type="project" value="UniProtKB-KW"/>
</dbReference>
<evidence type="ECO:0000313" key="17">
    <source>
        <dbReference type="EMBL" id="MST68079.1"/>
    </source>
</evidence>
<comment type="pathway">
    <text evidence="2 15">Amino-acid biosynthesis; L-lysine biosynthesis via DAP pathway; (S)-tetrahydrodipicolinate from L-aspartate: step 1/4.</text>
</comment>
<keyword evidence="8 14" id="KW-0418">Kinase</keyword>
<dbReference type="AlphaFoldDB" id="A0A6A8M705"/>
<gene>
    <name evidence="17" type="ORF">FYJ66_00425</name>
</gene>
<feature type="binding site" evidence="13">
    <location>
        <begin position="206"/>
        <end position="207"/>
    </location>
    <ligand>
        <name>ATP</name>
        <dbReference type="ChEBI" id="CHEBI:30616"/>
    </ligand>
</feature>
<keyword evidence="15" id="KW-0028">Amino-acid biosynthesis</keyword>
<keyword evidence="9 13" id="KW-0067">ATP-binding</keyword>
<organism evidence="17">
    <name type="scientific">Baileyella intestinalis</name>
    <dbReference type="NCBI Taxonomy" id="2606709"/>
    <lineage>
        <taxon>Bacteria</taxon>
        <taxon>Bacillati</taxon>
        <taxon>Bacillota</taxon>
        <taxon>Clostridia</taxon>
        <taxon>Peptostreptococcales</taxon>
        <taxon>Anaerovoracaceae</taxon>
        <taxon>Baileyella</taxon>
    </lineage>
</organism>
<evidence type="ECO:0000256" key="2">
    <source>
        <dbReference type="ARBA" id="ARBA00004766"/>
    </source>
</evidence>
<dbReference type="SUPFAM" id="SSF53633">
    <property type="entry name" value="Carbamate kinase-like"/>
    <property type="match status" value="1"/>
</dbReference>
<dbReference type="PROSITE" id="PS51671">
    <property type="entry name" value="ACT"/>
    <property type="match status" value="1"/>
</dbReference>
<evidence type="ECO:0000256" key="7">
    <source>
        <dbReference type="ARBA" id="ARBA00022741"/>
    </source>
</evidence>
<evidence type="ECO:0000256" key="8">
    <source>
        <dbReference type="ARBA" id="ARBA00022777"/>
    </source>
</evidence>
<comment type="catalytic activity">
    <reaction evidence="12 14">
        <text>L-aspartate + ATP = 4-phospho-L-aspartate + ADP</text>
        <dbReference type="Rhea" id="RHEA:23776"/>
        <dbReference type="ChEBI" id="CHEBI:29991"/>
        <dbReference type="ChEBI" id="CHEBI:30616"/>
        <dbReference type="ChEBI" id="CHEBI:57535"/>
        <dbReference type="ChEBI" id="CHEBI:456216"/>
        <dbReference type="EC" id="2.7.2.4"/>
    </reaction>
</comment>
<proteinExistence type="inferred from homology"/>
<evidence type="ECO:0000256" key="4">
    <source>
        <dbReference type="ARBA" id="ARBA00005139"/>
    </source>
</evidence>
<dbReference type="EC" id="2.7.2.4" evidence="14"/>
<dbReference type="InterPro" id="IPR001048">
    <property type="entry name" value="Asp/Glu/Uridylate_kinase"/>
</dbReference>
<dbReference type="PANTHER" id="PTHR21499">
    <property type="entry name" value="ASPARTATE KINASE"/>
    <property type="match status" value="1"/>
</dbReference>
<dbReference type="InterPro" id="IPR045865">
    <property type="entry name" value="ACT-like_dom_sf"/>
</dbReference>
<evidence type="ECO:0000256" key="9">
    <source>
        <dbReference type="ARBA" id="ARBA00022840"/>
    </source>
</evidence>
<dbReference type="GO" id="GO:0005829">
    <property type="term" value="C:cytosol"/>
    <property type="evidence" value="ECO:0007669"/>
    <property type="project" value="TreeGrafter"/>
</dbReference>
<comment type="pathway">
    <text evidence="3 15">Amino-acid biosynthesis; L-methionine biosynthesis via de novo pathway; L-homoserine from L-aspartate: step 1/3.</text>
</comment>
<feature type="binding site" evidence="13">
    <location>
        <position position="50"/>
    </location>
    <ligand>
        <name>substrate</name>
    </ligand>
</feature>
<comment type="pathway">
    <text evidence="4 15">Amino-acid biosynthesis; L-threonine biosynthesis; L-threonine from L-aspartate: step 1/5.</text>
</comment>
<comment type="function">
    <text evidence="1">Catalyzes the phosphorylation of the beta-carboxyl group of aspartic acid with ATP to yield 4-phospho-L-aspartate, which is involved in the branched biosynthetic pathway leading to the biosynthesis of amino acids threonine, isoleucine and methionine.</text>
</comment>
<dbReference type="InterPro" id="IPR054352">
    <property type="entry name" value="ACT_Aspartokinase"/>
</dbReference>
<dbReference type="NCBIfam" id="TIGR00657">
    <property type="entry name" value="asp_kinases"/>
    <property type="match status" value="1"/>
</dbReference>
<dbReference type="InterPro" id="IPR005260">
    <property type="entry name" value="Asp_kin_monofn"/>
</dbReference>
<dbReference type="SUPFAM" id="SSF55021">
    <property type="entry name" value="ACT-like"/>
    <property type="match status" value="1"/>
</dbReference>
<keyword evidence="11" id="KW-0457">Lysine biosynthesis</keyword>
<dbReference type="Gene3D" id="3.30.2130.10">
    <property type="entry name" value="VC0802-like"/>
    <property type="match status" value="1"/>
</dbReference>
<evidence type="ECO:0000256" key="1">
    <source>
        <dbReference type="ARBA" id="ARBA00003121"/>
    </source>
</evidence>
<keyword evidence="7 13" id="KW-0547">Nucleotide-binding</keyword>
<comment type="caution">
    <text evidence="17">The sequence shown here is derived from an EMBL/GenBank/DDBJ whole genome shotgun (WGS) entry which is preliminary data.</text>
</comment>
<dbReference type="GO" id="GO:0004072">
    <property type="term" value="F:aspartate kinase activity"/>
    <property type="evidence" value="ECO:0007669"/>
    <property type="project" value="UniProtKB-EC"/>
</dbReference>
<dbReference type="InterPro" id="IPR002912">
    <property type="entry name" value="ACT_dom"/>
</dbReference>
<reference evidence="17" key="1">
    <citation type="submission" date="2019-09" db="EMBL/GenBank/DDBJ databases">
        <title>In-depth cultivation of the pig gut microbiome towards novel bacterial diversity and tailored functional studies.</title>
        <authorList>
            <person name="Wylensek D."/>
            <person name="Hitch T.C.A."/>
            <person name="Clavel T."/>
        </authorList>
    </citation>
    <scope>NUCLEOTIDE SEQUENCE</scope>
    <source>
        <strain evidence="17">RF-744-FAT-WT-3</strain>
    </source>
</reference>
<dbReference type="GO" id="GO:0009089">
    <property type="term" value="P:lysine biosynthetic process via diaminopimelate"/>
    <property type="evidence" value="ECO:0007669"/>
    <property type="project" value="UniProtKB-UniPathway"/>
</dbReference>
<protein>
    <recommendedName>
        <fullName evidence="14">Aspartokinase</fullName>
        <ecNumber evidence="14">2.7.2.4</ecNumber>
    </recommendedName>
</protein>
<dbReference type="Pfam" id="PF22468">
    <property type="entry name" value="ACT_9"/>
    <property type="match status" value="1"/>
</dbReference>
<comment type="similarity">
    <text evidence="5 14">Belongs to the aspartokinase family.</text>
</comment>
<evidence type="ECO:0000256" key="6">
    <source>
        <dbReference type="ARBA" id="ARBA00022679"/>
    </source>
</evidence>
<dbReference type="PROSITE" id="PS00324">
    <property type="entry name" value="ASPARTOKINASE"/>
    <property type="match status" value="1"/>
</dbReference>
<accession>A0A6A8M705</accession>
<dbReference type="GO" id="GO:0005524">
    <property type="term" value="F:ATP binding"/>
    <property type="evidence" value="ECO:0007669"/>
    <property type="project" value="UniProtKB-KW"/>
</dbReference>
<dbReference type="UniPathway" id="UPA00051">
    <property type="reaction ID" value="UER00462"/>
</dbReference>
<dbReference type="NCBIfam" id="NF006540">
    <property type="entry name" value="PRK09034.1"/>
    <property type="match status" value="1"/>
</dbReference>
<dbReference type="Pfam" id="PF00696">
    <property type="entry name" value="AA_kinase"/>
    <property type="match status" value="1"/>
</dbReference>
<evidence type="ECO:0000256" key="10">
    <source>
        <dbReference type="ARBA" id="ARBA00022915"/>
    </source>
</evidence>
<dbReference type="GO" id="GO:0009090">
    <property type="term" value="P:homoserine biosynthetic process"/>
    <property type="evidence" value="ECO:0007669"/>
    <property type="project" value="TreeGrafter"/>
</dbReference>
<dbReference type="InterPro" id="IPR001341">
    <property type="entry name" value="Asp_kinase"/>
</dbReference>
<dbReference type="UniPathway" id="UPA00050">
    <property type="reaction ID" value="UER00461"/>
</dbReference>
<dbReference type="PIRSF" id="PIRSF000726">
    <property type="entry name" value="Asp_kin"/>
    <property type="match status" value="1"/>
</dbReference>
<keyword evidence="6 14" id="KW-0808">Transferase</keyword>
<dbReference type="GO" id="GO:0009088">
    <property type="term" value="P:threonine biosynthetic process"/>
    <property type="evidence" value="ECO:0007669"/>
    <property type="project" value="UniProtKB-UniPathway"/>
</dbReference>
<dbReference type="InterPro" id="IPR018042">
    <property type="entry name" value="Aspartate_kinase_CS"/>
</dbReference>
<evidence type="ECO:0000256" key="12">
    <source>
        <dbReference type="ARBA" id="ARBA00047872"/>
    </source>
</evidence>
<keyword evidence="10" id="KW-0220">Diaminopimelate biosynthesis</keyword>
<name>A0A6A8M705_9FIRM</name>
<evidence type="ECO:0000256" key="3">
    <source>
        <dbReference type="ARBA" id="ARBA00004986"/>
    </source>
</evidence>
<dbReference type="UniPathway" id="UPA00034">
    <property type="reaction ID" value="UER00015"/>
</dbReference>
<feature type="binding site" evidence="13">
    <location>
        <position position="217"/>
    </location>
    <ligand>
        <name>ATP</name>
        <dbReference type="ChEBI" id="CHEBI:30616"/>
    </ligand>
</feature>
<sequence length="439" mass="48651">MLKVAKFGGSSLSSSAQFEKVKNIIDSDPSRRVVVVSAPGKRSSDDNKVTDLLYLCNAHLKYDVSYDSIFEMIEERYMDIRKGCGLNTDLDSEFETIRSHLKKGMSVEYLVSRGEYLNARLMAEYLGFTFVDAADVICFRYDGHIDYNRTNSGLVQALEANGSIVIPGFYGSLPNGEIRTFSRGGSDVTGAIVSAALGADVYENWTDVSGILMVDPRIVSNPKSISRVTYDELREMSYMGAAVLHEDTVFPVRRKNIPVNIRNTNKPEDPGTIIMESFEEDCEGDISRFITGITGKKNFTTVEVYCNHNESVSKLLQSTLGLCDRYGIEPEMLSSGIDSFSLLFPTEKLEHSKYEFAGELKGTDGVDNMKVQDNISIIAIVGRQMAYKSGISGQIFQALGEENISVRMIKQSADEINIMVGVSNDDFARAIKTLYNSFA</sequence>
<dbReference type="RefSeq" id="WP_154571557.1">
    <property type="nucleotide sequence ID" value="NZ_VUNB01000001.1"/>
</dbReference>
<feature type="binding site" evidence="13">
    <location>
        <position position="115"/>
    </location>
    <ligand>
        <name>substrate</name>
    </ligand>
</feature>
<dbReference type="InterPro" id="IPR036393">
    <property type="entry name" value="AceGlu_kinase-like_sf"/>
</dbReference>
<evidence type="ECO:0000256" key="15">
    <source>
        <dbReference type="RuleBase" id="RU004249"/>
    </source>
</evidence>
<evidence type="ECO:0000256" key="11">
    <source>
        <dbReference type="ARBA" id="ARBA00023154"/>
    </source>
</evidence>
<dbReference type="Gene3D" id="3.40.1160.10">
    <property type="entry name" value="Acetylglutamate kinase-like"/>
    <property type="match status" value="1"/>
</dbReference>
<dbReference type="EMBL" id="VUNB01000001">
    <property type="protein sequence ID" value="MST68079.1"/>
    <property type="molecule type" value="Genomic_DNA"/>
</dbReference>
<evidence type="ECO:0000256" key="5">
    <source>
        <dbReference type="ARBA" id="ARBA00010122"/>
    </source>
</evidence>
<evidence type="ECO:0000259" key="16">
    <source>
        <dbReference type="PROSITE" id="PS51671"/>
    </source>
</evidence>